<proteinExistence type="predicted"/>
<reference evidence="7 8" key="1">
    <citation type="submission" date="2016-03" db="EMBL/GenBank/DDBJ databases">
        <title>Draft Genome Sequence of the Strain BR 10245 (Bradyrhizobium sp.) isolated from nodules of Centrolobium paraense.</title>
        <authorList>
            <person name="Simoes-Araujo J.L.Sr."/>
            <person name="Barauna A.C."/>
            <person name="Silva K."/>
            <person name="Zilli J.E."/>
        </authorList>
    </citation>
    <scope>NUCLEOTIDE SEQUENCE [LARGE SCALE GENOMIC DNA]</scope>
    <source>
        <strain evidence="7 8">BR 10245</strain>
    </source>
</reference>
<evidence type="ECO:0000256" key="2">
    <source>
        <dbReference type="ARBA" id="ARBA00022840"/>
    </source>
</evidence>
<evidence type="ECO:0000313" key="7">
    <source>
        <dbReference type="EMBL" id="OAF04909.1"/>
    </source>
</evidence>
<dbReference type="InterPro" id="IPR001867">
    <property type="entry name" value="OmpR/PhoB-type_DNA-bd"/>
</dbReference>
<evidence type="ECO:0000259" key="6">
    <source>
        <dbReference type="PROSITE" id="PS51755"/>
    </source>
</evidence>
<dbReference type="SUPFAM" id="SSF52540">
    <property type="entry name" value="P-loop containing nucleoside triphosphate hydrolases"/>
    <property type="match status" value="1"/>
</dbReference>
<evidence type="ECO:0000256" key="1">
    <source>
        <dbReference type="ARBA" id="ARBA00022741"/>
    </source>
</evidence>
<dbReference type="InterPro" id="IPR041664">
    <property type="entry name" value="AAA_16"/>
</dbReference>
<sequence>MRTDALAFGEFRLDRANALLWRGGERIALAPKPFEVLCCLVGRPGELVTKEELLDTVWSDLHVSESSLAVAMNALRSALGDDRQSPNYIETVTRRGYRFIAAVTTAELVALERAVEEEASPAERIVDRRRQWRVGRAAALEMLDGALQLARTGQRQVVFITGEAGIGKTTLVQMALDRIERQGLGVLHCGCNELFGTHEAFLPLIEALNERCRSKEGASLLASIREHAPTWLAQMPGFLGEADRTAFQHEVFGATRERMLREFADLMESLAAARPWVIVLEDMHWSDFATVDVLSRLARRDRKAAILVLATYRPMEVAVGGHPVRAVHQDLRIHGHASELALDRLTGVDVERYLALRFSSADFARELVERIFARTGGQPLFVTSLVDHLVAQGALVEDDAGWRLVREEAASHDSMPRDLEGMITQQIDHLSADERNLLEVASAAGAEFSALQVAGVLDRPLLEVEQMCEDLARAGRIIVVDGLTEWPSGEVSGRYAFQHALYQEALYQRLAPARRTKTHASLGAGLERGYGPQAPEIAAVLARHFELGRDFPKAMLYLGVAAEGSARRFSTREAANYLSRALELVPHLPPEFQVATRLKLLLQRAWAWRAGGDFLNSLQDLSAVLAHAAENGLVREEVNALVDLSRFCLYVDRRQSLPFAEQALAKSRTIDDAAFGALVQGNVANLKLMLRGWDRENAELSEQASRLIADSQDLSMRLRRCSMEMVLEYLRANYPACCAATSRGKQLARQVGDVYLFALYESVEAFAQIYSGEWGRAQSSVVATLAISERNANPQAIALCQLTIGWLYSEVEEYGSAARRGEEALGPMIEANPFTFFVGRNLLARAYVRMRNLALARQHLDALERRMEVDRVPMESLVVPHYRLTWCDYWIATGDLDRAESAADQFHKVTSAAPDLPFLVLSYDVMARIALLKHDTQTASDNLSAAISIIRHAGLPQAAWRVYRTAAALYESLGHVQRAAKWQGRSGRVIASLAQSLDPGDPLRSASLFDAIRDVGTKATGRGSASLFDAVRDVGTKTTGRV</sequence>
<accession>A0A176YE74</accession>
<feature type="coiled-coil region" evidence="5">
    <location>
        <begin position="683"/>
        <end position="710"/>
    </location>
</feature>
<name>A0A176YE74_9BRAD</name>
<dbReference type="PANTHER" id="PTHR16305">
    <property type="entry name" value="TESTICULAR SOLUBLE ADENYLYL CYCLASE"/>
    <property type="match status" value="1"/>
</dbReference>
<evidence type="ECO:0000256" key="5">
    <source>
        <dbReference type="SAM" id="Coils"/>
    </source>
</evidence>
<dbReference type="GO" id="GO:0005524">
    <property type="term" value="F:ATP binding"/>
    <property type="evidence" value="ECO:0007669"/>
    <property type="project" value="UniProtKB-KW"/>
</dbReference>
<dbReference type="InterPro" id="IPR036388">
    <property type="entry name" value="WH-like_DNA-bd_sf"/>
</dbReference>
<dbReference type="CDD" id="cd00383">
    <property type="entry name" value="trans_reg_C"/>
    <property type="match status" value="1"/>
</dbReference>
<dbReference type="GO" id="GO:0006355">
    <property type="term" value="P:regulation of DNA-templated transcription"/>
    <property type="evidence" value="ECO:0007669"/>
    <property type="project" value="InterPro"/>
</dbReference>
<dbReference type="STRING" id="1505087.AYJ54_23095"/>
<organism evidence="7 8">
    <name type="scientific">Bradyrhizobium centrolobii</name>
    <dbReference type="NCBI Taxonomy" id="1505087"/>
    <lineage>
        <taxon>Bacteria</taxon>
        <taxon>Pseudomonadati</taxon>
        <taxon>Pseudomonadota</taxon>
        <taxon>Alphaproteobacteria</taxon>
        <taxon>Hyphomicrobiales</taxon>
        <taxon>Nitrobacteraceae</taxon>
        <taxon>Bradyrhizobium</taxon>
    </lineage>
</organism>
<dbReference type="Pfam" id="PF00486">
    <property type="entry name" value="Trans_reg_C"/>
    <property type="match status" value="1"/>
</dbReference>
<keyword evidence="1" id="KW-0547">Nucleotide-binding</keyword>
<dbReference type="InterPro" id="IPR011990">
    <property type="entry name" value="TPR-like_helical_dom_sf"/>
</dbReference>
<dbReference type="InterPro" id="IPR016032">
    <property type="entry name" value="Sig_transdc_resp-reg_C-effctor"/>
</dbReference>
<protein>
    <submittedName>
        <fullName evidence="7">Transcriptional regulator</fullName>
    </submittedName>
</protein>
<feature type="DNA-binding region" description="OmpR/PhoB-type" evidence="4">
    <location>
        <begin position="3"/>
        <end position="101"/>
    </location>
</feature>
<dbReference type="GO" id="GO:0003677">
    <property type="term" value="F:DNA binding"/>
    <property type="evidence" value="ECO:0007669"/>
    <property type="project" value="UniProtKB-UniRule"/>
</dbReference>
<gene>
    <name evidence="7" type="ORF">AYJ54_23095</name>
</gene>
<dbReference type="GO" id="GO:0005737">
    <property type="term" value="C:cytoplasm"/>
    <property type="evidence" value="ECO:0007669"/>
    <property type="project" value="TreeGrafter"/>
</dbReference>
<keyword evidence="3 4" id="KW-0238">DNA-binding</keyword>
<dbReference type="SUPFAM" id="SSF48452">
    <property type="entry name" value="TPR-like"/>
    <property type="match status" value="1"/>
</dbReference>
<dbReference type="GO" id="GO:0000160">
    <property type="term" value="P:phosphorelay signal transduction system"/>
    <property type="evidence" value="ECO:0007669"/>
    <property type="project" value="InterPro"/>
</dbReference>
<evidence type="ECO:0000256" key="4">
    <source>
        <dbReference type="PROSITE-ProRule" id="PRU01091"/>
    </source>
</evidence>
<evidence type="ECO:0000313" key="8">
    <source>
        <dbReference type="Proteomes" id="UP000076959"/>
    </source>
</evidence>
<keyword evidence="8" id="KW-1185">Reference proteome</keyword>
<dbReference type="SMART" id="SM00862">
    <property type="entry name" value="Trans_reg_C"/>
    <property type="match status" value="1"/>
</dbReference>
<dbReference type="Gene3D" id="1.10.10.10">
    <property type="entry name" value="Winged helix-like DNA-binding domain superfamily/Winged helix DNA-binding domain"/>
    <property type="match status" value="1"/>
</dbReference>
<feature type="domain" description="OmpR/PhoB-type" evidence="6">
    <location>
        <begin position="3"/>
        <end position="101"/>
    </location>
</feature>
<dbReference type="Gene3D" id="1.25.40.10">
    <property type="entry name" value="Tetratricopeptide repeat domain"/>
    <property type="match status" value="1"/>
</dbReference>
<dbReference type="EMBL" id="LUUB01000081">
    <property type="protein sequence ID" value="OAF04909.1"/>
    <property type="molecule type" value="Genomic_DNA"/>
</dbReference>
<evidence type="ECO:0000256" key="3">
    <source>
        <dbReference type="ARBA" id="ARBA00023125"/>
    </source>
</evidence>
<dbReference type="Gene3D" id="3.40.50.300">
    <property type="entry name" value="P-loop containing nucleotide triphosphate hydrolases"/>
    <property type="match status" value="1"/>
</dbReference>
<keyword evidence="5" id="KW-0175">Coiled coil</keyword>
<dbReference type="GO" id="GO:0004016">
    <property type="term" value="F:adenylate cyclase activity"/>
    <property type="evidence" value="ECO:0007669"/>
    <property type="project" value="TreeGrafter"/>
</dbReference>
<dbReference type="PANTHER" id="PTHR16305:SF28">
    <property type="entry name" value="GUANYLATE CYCLASE DOMAIN-CONTAINING PROTEIN"/>
    <property type="match status" value="1"/>
</dbReference>
<dbReference type="RefSeq" id="WP_063705063.1">
    <property type="nucleotide sequence ID" value="NZ_LUUB01000081.1"/>
</dbReference>
<dbReference type="Proteomes" id="UP000076959">
    <property type="component" value="Unassembled WGS sequence"/>
</dbReference>
<dbReference type="AlphaFoldDB" id="A0A176YE74"/>
<dbReference type="OrthoDB" id="9785312at2"/>
<comment type="caution">
    <text evidence="7">The sequence shown here is derived from an EMBL/GenBank/DDBJ whole genome shotgun (WGS) entry which is preliminary data.</text>
</comment>
<dbReference type="SUPFAM" id="SSF46894">
    <property type="entry name" value="C-terminal effector domain of the bipartite response regulators"/>
    <property type="match status" value="1"/>
</dbReference>
<dbReference type="InterPro" id="IPR027417">
    <property type="entry name" value="P-loop_NTPase"/>
</dbReference>
<dbReference type="PROSITE" id="PS51755">
    <property type="entry name" value="OMPR_PHOB"/>
    <property type="match status" value="1"/>
</dbReference>
<keyword evidence="2" id="KW-0067">ATP-binding</keyword>
<dbReference type="Pfam" id="PF13191">
    <property type="entry name" value="AAA_16"/>
    <property type="match status" value="1"/>
</dbReference>